<evidence type="ECO:0000313" key="2">
    <source>
        <dbReference type="Proteomes" id="UP000239757"/>
    </source>
</evidence>
<proteinExistence type="predicted"/>
<protein>
    <recommendedName>
        <fullName evidence="3">Retrotransposon gag domain-containing protein</fullName>
    </recommendedName>
</protein>
<evidence type="ECO:0000313" key="1">
    <source>
        <dbReference type="EMBL" id="PPS03228.1"/>
    </source>
</evidence>
<dbReference type="EMBL" id="KZ664788">
    <property type="protein sequence ID" value="PPS03228.1"/>
    <property type="molecule type" value="Genomic_DNA"/>
</dbReference>
<dbReference type="AlphaFoldDB" id="A0A2P5XIP5"/>
<accession>A0A2P5XIP5</accession>
<reference evidence="1 2" key="1">
    <citation type="submission" date="2015-01" db="EMBL/GenBank/DDBJ databases">
        <title>Genome of allotetraploid Gossypium barbadense reveals genomic plasticity and fiber elongation in cotton evolution.</title>
        <authorList>
            <person name="Chen X."/>
            <person name="Liu X."/>
            <person name="Zhao B."/>
            <person name="Zheng H."/>
            <person name="Hu Y."/>
            <person name="Lu G."/>
            <person name="Yang C."/>
            <person name="Chen J."/>
            <person name="Shan C."/>
            <person name="Zhang L."/>
            <person name="Zhou Y."/>
            <person name="Wang L."/>
            <person name="Guo W."/>
            <person name="Bai Y."/>
            <person name="Ruan J."/>
            <person name="Shangguan X."/>
            <person name="Mao Y."/>
            <person name="Jiang J."/>
            <person name="Zhu Y."/>
            <person name="Lei J."/>
            <person name="Kang H."/>
            <person name="Chen S."/>
            <person name="He X."/>
            <person name="Wang R."/>
            <person name="Wang Y."/>
            <person name="Chen J."/>
            <person name="Wang L."/>
            <person name="Yu S."/>
            <person name="Wang B."/>
            <person name="Wei J."/>
            <person name="Song S."/>
            <person name="Lu X."/>
            <person name="Gao Z."/>
            <person name="Gu W."/>
            <person name="Deng X."/>
            <person name="Ma D."/>
            <person name="Wang S."/>
            <person name="Liang W."/>
            <person name="Fang L."/>
            <person name="Cai C."/>
            <person name="Zhu X."/>
            <person name="Zhou B."/>
            <person name="Zhang Y."/>
            <person name="Chen Z."/>
            <person name="Xu S."/>
            <person name="Zhu R."/>
            <person name="Wang S."/>
            <person name="Zhang T."/>
            <person name="Zhao G."/>
        </authorList>
    </citation>
    <scope>NUCLEOTIDE SEQUENCE [LARGE SCALE GENOMIC DNA]</scope>
    <source>
        <strain evidence="2">cv. Xinhai21</strain>
        <tissue evidence="1">Leaf</tissue>
    </source>
</reference>
<sequence>MEEEEANLDWGASKSCHVRFESPVSNNPLGELANLKQTRTVEEYQRQFQSLLARTIDLRPQQQVNLFTTRLIEELRIDIEMQQPENLGVAMNMARTLEHKQNVSSKLSSRAILNWPTSQNIDSN</sequence>
<dbReference type="OrthoDB" id="1305335at2759"/>
<gene>
    <name evidence="1" type="ORF">GOBAR_AA17431</name>
</gene>
<name>A0A2P5XIP5_GOSBA</name>
<organism evidence="1 2">
    <name type="scientific">Gossypium barbadense</name>
    <name type="common">Sea Island cotton</name>
    <name type="synonym">Hibiscus barbadensis</name>
    <dbReference type="NCBI Taxonomy" id="3634"/>
    <lineage>
        <taxon>Eukaryota</taxon>
        <taxon>Viridiplantae</taxon>
        <taxon>Streptophyta</taxon>
        <taxon>Embryophyta</taxon>
        <taxon>Tracheophyta</taxon>
        <taxon>Spermatophyta</taxon>
        <taxon>Magnoliopsida</taxon>
        <taxon>eudicotyledons</taxon>
        <taxon>Gunneridae</taxon>
        <taxon>Pentapetalae</taxon>
        <taxon>rosids</taxon>
        <taxon>malvids</taxon>
        <taxon>Malvales</taxon>
        <taxon>Malvaceae</taxon>
        <taxon>Malvoideae</taxon>
        <taxon>Gossypium</taxon>
    </lineage>
</organism>
<dbReference type="Proteomes" id="UP000239757">
    <property type="component" value="Unassembled WGS sequence"/>
</dbReference>
<evidence type="ECO:0008006" key="3">
    <source>
        <dbReference type="Google" id="ProtNLM"/>
    </source>
</evidence>